<name>A0A645IKZ7_9ZZZZ</name>
<evidence type="ECO:0000313" key="1">
    <source>
        <dbReference type="EMBL" id="MPN51961.1"/>
    </source>
</evidence>
<dbReference type="AlphaFoldDB" id="A0A645IKZ7"/>
<protein>
    <submittedName>
        <fullName evidence="1">Uncharacterized protein</fullName>
    </submittedName>
</protein>
<accession>A0A645IKZ7</accession>
<reference evidence="1" key="1">
    <citation type="submission" date="2019-08" db="EMBL/GenBank/DDBJ databases">
        <authorList>
            <person name="Kucharzyk K."/>
            <person name="Murdoch R.W."/>
            <person name="Higgins S."/>
            <person name="Loffler F."/>
        </authorList>
    </citation>
    <scope>NUCLEOTIDE SEQUENCE</scope>
</reference>
<dbReference type="EMBL" id="VSSQ01117598">
    <property type="protein sequence ID" value="MPN51961.1"/>
    <property type="molecule type" value="Genomic_DNA"/>
</dbReference>
<proteinExistence type="predicted"/>
<gene>
    <name evidence="1" type="ORF">SDC9_199613</name>
</gene>
<sequence length="36" mass="3682">MPDVGLVARKAGAVDAALLARAHADGLPVFCIAHRV</sequence>
<organism evidence="1">
    <name type="scientific">bioreactor metagenome</name>
    <dbReference type="NCBI Taxonomy" id="1076179"/>
    <lineage>
        <taxon>unclassified sequences</taxon>
        <taxon>metagenomes</taxon>
        <taxon>ecological metagenomes</taxon>
    </lineage>
</organism>
<comment type="caution">
    <text evidence="1">The sequence shown here is derived from an EMBL/GenBank/DDBJ whole genome shotgun (WGS) entry which is preliminary data.</text>
</comment>